<organism evidence="2 3">
    <name type="scientific">Ficus carica</name>
    <name type="common">Common fig</name>
    <dbReference type="NCBI Taxonomy" id="3494"/>
    <lineage>
        <taxon>Eukaryota</taxon>
        <taxon>Viridiplantae</taxon>
        <taxon>Streptophyta</taxon>
        <taxon>Embryophyta</taxon>
        <taxon>Tracheophyta</taxon>
        <taxon>Spermatophyta</taxon>
        <taxon>Magnoliopsida</taxon>
        <taxon>eudicotyledons</taxon>
        <taxon>Gunneridae</taxon>
        <taxon>Pentapetalae</taxon>
        <taxon>rosids</taxon>
        <taxon>fabids</taxon>
        <taxon>Rosales</taxon>
        <taxon>Moraceae</taxon>
        <taxon>Ficeae</taxon>
        <taxon>Ficus</taxon>
    </lineage>
</organism>
<dbReference type="Proteomes" id="UP001187192">
    <property type="component" value="Unassembled WGS sequence"/>
</dbReference>
<evidence type="ECO:0000313" key="2">
    <source>
        <dbReference type="EMBL" id="GMN34690.1"/>
    </source>
</evidence>
<comment type="caution">
    <text evidence="2">The sequence shown here is derived from an EMBL/GenBank/DDBJ whole genome shotgun (WGS) entry which is preliminary data.</text>
</comment>
<sequence length="74" mass="7704">MGEEIMGPGRSGSEVKGADLESASAEQLQAESGTDEAETAGDYEGVALDAFVFSCVQDFATWLLTCPGFCLGLH</sequence>
<protein>
    <submittedName>
        <fullName evidence="2">Uncharacterized protein</fullName>
    </submittedName>
</protein>
<evidence type="ECO:0000313" key="3">
    <source>
        <dbReference type="Proteomes" id="UP001187192"/>
    </source>
</evidence>
<accession>A0AA88CWP6</accession>
<feature type="region of interest" description="Disordered" evidence="1">
    <location>
        <begin position="1"/>
        <end position="38"/>
    </location>
</feature>
<keyword evidence="3" id="KW-1185">Reference proteome</keyword>
<name>A0AA88CWP6_FICCA</name>
<proteinExistence type="predicted"/>
<reference evidence="2" key="1">
    <citation type="submission" date="2023-07" db="EMBL/GenBank/DDBJ databases">
        <title>draft genome sequence of fig (Ficus carica).</title>
        <authorList>
            <person name="Takahashi T."/>
            <person name="Nishimura K."/>
        </authorList>
    </citation>
    <scope>NUCLEOTIDE SEQUENCE</scope>
</reference>
<dbReference type="EMBL" id="BTGU01000005">
    <property type="protein sequence ID" value="GMN34690.1"/>
    <property type="molecule type" value="Genomic_DNA"/>
</dbReference>
<dbReference type="AlphaFoldDB" id="A0AA88CWP6"/>
<evidence type="ECO:0000256" key="1">
    <source>
        <dbReference type="SAM" id="MobiDB-lite"/>
    </source>
</evidence>
<gene>
    <name evidence="2" type="ORF">TIFTF001_004834</name>
</gene>